<dbReference type="EMBL" id="GEDC01004488">
    <property type="protein sequence ID" value="JAS32810.1"/>
    <property type="molecule type" value="Transcribed_RNA"/>
</dbReference>
<proteinExistence type="predicted"/>
<accession>A0A1B6E4E8</accession>
<dbReference type="Pfam" id="PF00096">
    <property type="entry name" value="zf-C2H2"/>
    <property type="match status" value="1"/>
</dbReference>
<dbReference type="PROSITE" id="PS00028">
    <property type="entry name" value="ZINC_FINGER_C2H2_1"/>
    <property type="match status" value="2"/>
</dbReference>
<evidence type="ECO:0000259" key="3">
    <source>
        <dbReference type="PROSITE" id="PS50157"/>
    </source>
</evidence>
<gene>
    <name evidence="4" type="ORF">g.24727</name>
</gene>
<feature type="domain" description="C2H2-type" evidence="3">
    <location>
        <begin position="292"/>
        <end position="320"/>
    </location>
</feature>
<dbReference type="SMART" id="SM00355">
    <property type="entry name" value="ZnF_C2H2"/>
    <property type="match status" value="2"/>
</dbReference>
<feature type="compositionally biased region" description="Low complexity" evidence="2">
    <location>
        <begin position="74"/>
        <end position="87"/>
    </location>
</feature>
<dbReference type="InterPro" id="IPR013087">
    <property type="entry name" value="Znf_C2H2_type"/>
</dbReference>
<feature type="region of interest" description="Disordered" evidence="2">
    <location>
        <begin position="1"/>
        <end position="164"/>
    </location>
</feature>
<keyword evidence="1" id="KW-0479">Metal-binding</keyword>
<dbReference type="AlphaFoldDB" id="A0A1B6E4E8"/>
<dbReference type="Gene3D" id="3.30.160.60">
    <property type="entry name" value="Classic Zinc Finger"/>
    <property type="match status" value="1"/>
</dbReference>
<name>A0A1B6E4E8_9HEMI</name>
<evidence type="ECO:0000313" key="4">
    <source>
        <dbReference type="EMBL" id="JAS32810.1"/>
    </source>
</evidence>
<sequence>METHLDSPTGRNVKPSKANNSQSNGNENDKESNNTVDNLGESTSMHPPSTSSCTPGLSPYMHHYMMQAYEQRVPPSSSSQFASSSSPYDTPPRKRHHRSPSDSSIRASVLRDGSKPERDSPLSLTYSHPNTPPPHQDYPRHSTPPSSLRYDVGGEGSTVLAPSNSTTVVPAASFDRAAAVESDNSPNVWNSSSSCPEDLRIKLESPASERVKSEWGYNEGNPPMESTPEIVPSNVWQPTSGTSTKLCTAHKGAATATTPDGKKLQCPFCERLYGYETNLRAHIRQRHQGIRVPCPFCTRTFTRNNTVRRHIAREHKTELSLKAFQQTQVQNHNQ</sequence>
<dbReference type="PROSITE" id="PS50157">
    <property type="entry name" value="ZINC_FINGER_C2H2_2"/>
    <property type="match status" value="2"/>
</dbReference>
<keyword evidence="1" id="KW-0862">Zinc</keyword>
<protein>
    <recommendedName>
        <fullName evidence="3">C2H2-type domain-containing protein</fullName>
    </recommendedName>
</protein>
<keyword evidence="1" id="KW-0863">Zinc-finger</keyword>
<feature type="domain" description="C2H2-type" evidence="3">
    <location>
        <begin position="264"/>
        <end position="292"/>
    </location>
</feature>
<dbReference type="SUPFAM" id="SSF57667">
    <property type="entry name" value="beta-beta-alpha zinc fingers"/>
    <property type="match status" value="1"/>
</dbReference>
<evidence type="ECO:0000256" key="1">
    <source>
        <dbReference type="PROSITE-ProRule" id="PRU00042"/>
    </source>
</evidence>
<dbReference type="GO" id="GO:0008270">
    <property type="term" value="F:zinc ion binding"/>
    <property type="evidence" value="ECO:0007669"/>
    <property type="project" value="UniProtKB-KW"/>
</dbReference>
<feature type="compositionally biased region" description="Polar residues" evidence="2">
    <location>
        <begin position="17"/>
        <end position="26"/>
    </location>
</feature>
<organism evidence="4">
    <name type="scientific">Clastoptera arizonana</name>
    <name type="common">Arizona spittle bug</name>
    <dbReference type="NCBI Taxonomy" id="38151"/>
    <lineage>
        <taxon>Eukaryota</taxon>
        <taxon>Metazoa</taxon>
        <taxon>Ecdysozoa</taxon>
        <taxon>Arthropoda</taxon>
        <taxon>Hexapoda</taxon>
        <taxon>Insecta</taxon>
        <taxon>Pterygota</taxon>
        <taxon>Neoptera</taxon>
        <taxon>Paraneoptera</taxon>
        <taxon>Hemiptera</taxon>
        <taxon>Auchenorrhyncha</taxon>
        <taxon>Cercopoidea</taxon>
        <taxon>Clastopteridae</taxon>
        <taxon>Clastoptera</taxon>
    </lineage>
</organism>
<dbReference type="InterPro" id="IPR036236">
    <property type="entry name" value="Znf_C2H2_sf"/>
</dbReference>
<reference evidence="4" key="1">
    <citation type="submission" date="2015-12" db="EMBL/GenBank/DDBJ databases">
        <title>De novo transcriptome assembly of four potential Pierce s Disease insect vectors from Arizona vineyards.</title>
        <authorList>
            <person name="Tassone E.E."/>
        </authorList>
    </citation>
    <scope>NUCLEOTIDE SEQUENCE</scope>
</reference>
<feature type="compositionally biased region" description="Polar residues" evidence="2">
    <location>
        <begin position="33"/>
        <end position="55"/>
    </location>
</feature>
<evidence type="ECO:0000256" key="2">
    <source>
        <dbReference type="SAM" id="MobiDB-lite"/>
    </source>
</evidence>